<reference evidence="3" key="1">
    <citation type="submission" date="2025-08" db="UniProtKB">
        <authorList>
            <consortium name="RefSeq"/>
        </authorList>
    </citation>
    <scope>IDENTIFICATION</scope>
    <source>
        <tissue evidence="3">Gonads</tissue>
    </source>
</reference>
<keyword evidence="3" id="KW-0547">Nucleotide-binding</keyword>
<keyword evidence="3" id="KW-0347">Helicase</keyword>
<keyword evidence="2" id="KW-1185">Reference proteome</keyword>
<evidence type="ECO:0000256" key="1">
    <source>
        <dbReference type="SAM" id="MobiDB-lite"/>
    </source>
</evidence>
<organism evidence="2 3">
    <name type="scientific">Sitophilus oryzae</name>
    <name type="common">Rice weevil</name>
    <name type="synonym">Curculio oryzae</name>
    <dbReference type="NCBI Taxonomy" id="7048"/>
    <lineage>
        <taxon>Eukaryota</taxon>
        <taxon>Metazoa</taxon>
        <taxon>Ecdysozoa</taxon>
        <taxon>Arthropoda</taxon>
        <taxon>Hexapoda</taxon>
        <taxon>Insecta</taxon>
        <taxon>Pterygota</taxon>
        <taxon>Neoptera</taxon>
        <taxon>Endopterygota</taxon>
        <taxon>Coleoptera</taxon>
        <taxon>Polyphaga</taxon>
        <taxon>Cucujiformia</taxon>
        <taxon>Curculionidae</taxon>
        <taxon>Dryophthorinae</taxon>
        <taxon>Sitophilus</taxon>
    </lineage>
</organism>
<feature type="compositionally biased region" description="Basic and acidic residues" evidence="1">
    <location>
        <begin position="157"/>
        <end position="209"/>
    </location>
</feature>
<dbReference type="RefSeq" id="XP_030766162.1">
    <property type="nucleotide sequence ID" value="XM_030910302.1"/>
</dbReference>
<feature type="region of interest" description="Disordered" evidence="1">
    <location>
        <begin position="23"/>
        <end position="213"/>
    </location>
</feature>
<dbReference type="KEGG" id="soy:115890145"/>
<dbReference type="AlphaFoldDB" id="A0A6J2YS75"/>
<keyword evidence="3" id="KW-0378">Hydrolase</keyword>
<keyword evidence="3" id="KW-0067">ATP-binding</keyword>
<dbReference type="InParanoid" id="A0A6J2YS75"/>
<dbReference type="GeneID" id="115890145"/>
<evidence type="ECO:0000313" key="3">
    <source>
        <dbReference type="RefSeq" id="XP_030766162.1"/>
    </source>
</evidence>
<dbReference type="Proteomes" id="UP000504635">
    <property type="component" value="Unplaced"/>
</dbReference>
<evidence type="ECO:0000313" key="2">
    <source>
        <dbReference type="Proteomes" id="UP000504635"/>
    </source>
</evidence>
<sequence>MSESDKKKKHDRQKRGLKVFFFPRAHGQKHKHKKNKYYVSHDDRSRTGSIMSSGDSPAHHNRTVEAFDFNPDRIDPPKPYLLEAKSLPQEAGGGRGSPVATTSRDVAVQSGKGEDKAKGEVQASVLVEPGGGRDKDKEEEGEEKFFGSPTLNNEEEDRNRDKDDERRLRDNGDGGYGGKDRRKDDKFRKNGNIDKLDGVWIPKDKKPQNESEDDNCIVKCLYVTMTCCECSIM</sequence>
<dbReference type="OrthoDB" id="6608749at2759"/>
<accession>A0A6J2YS75</accession>
<protein>
    <submittedName>
        <fullName evidence="3">Probable pre-mRNA-splicing factor ATP-dependent RNA helicase DEAH5 isoform X1</fullName>
    </submittedName>
</protein>
<feature type="compositionally biased region" description="Basic and acidic residues" evidence="1">
    <location>
        <begin position="62"/>
        <end position="76"/>
    </location>
</feature>
<gene>
    <name evidence="3" type="primary">LOC115890145</name>
</gene>
<feature type="compositionally biased region" description="Basic residues" evidence="1">
    <location>
        <begin position="26"/>
        <end position="36"/>
    </location>
</feature>
<dbReference type="GO" id="GO:0004386">
    <property type="term" value="F:helicase activity"/>
    <property type="evidence" value="ECO:0007669"/>
    <property type="project" value="UniProtKB-KW"/>
</dbReference>
<name>A0A6J2YS75_SITOR</name>
<proteinExistence type="predicted"/>